<keyword evidence="2" id="KW-1185">Reference proteome</keyword>
<proteinExistence type="predicted"/>
<dbReference type="Proteomes" id="UP000555393">
    <property type="component" value="Unassembled WGS sequence"/>
</dbReference>
<evidence type="ECO:0000313" key="2">
    <source>
        <dbReference type="Proteomes" id="UP000555393"/>
    </source>
</evidence>
<comment type="caution">
    <text evidence="1">The sequence shown here is derived from an EMBL/GenBank/DDBJ whole genome shotgun (WGS) entry which is preliminary data.</text>
</comment>
<reference evidence="1 2" key="1">
    <citation type="submission" date="2020-08" db="EMBL/GenBank/DDBJ databases">
        <title>Genomic Encyclopedia of Type Strains, Phase IV (KMG-IV): sequencing the most valuable type-strain genomes for metagenomic binning, comparative biology and taxonomic classification.</title>
        <authorList>
            <person name="Goeker M."/>
        </authorList>
    </citation>
    <scope>NUCLEOTIDE SEQUENCE [LARGE SCALE GENOMIC DNA]</scope>
    <source>
        <strain evidence="1 2">DSM 22336</strain>
    </source>
</reference>
<accession>A0A841M1H3</accession>
<gene>
    <name evidence="1" type="ORF">FHS77_003167</name>
</gene>
<organism evidence="1 2">
    <name type="scientific">Paenochrobactrum gallinarii</name>
    <dbReference type="NCBI Taxonomy" id="643673"/>
    <lineage>
        <taxon>Bacteria</taxon>
        <taxon>Pseudomonadati</taxon>
        <taxon>Pseudomonadota</taxon>
        <taxon>Alphaproteobacteria</taxon>
        <taxon>Hyphomicrobiales</taxon>
        <taxon>Brucellaceae</taxon>
        <taxon>Paenochrobactrum</taxon>
    </lineage>
</organism>
<sequence>MQIHCLLALDPLVFVCAFDGTPTGLRLQNHVCHPTSAFSFAVDFGHAPMNLCRCAITMERCESANNLCHLSEERVCGERHTPCQRLHRGLWRIAKDFNSAVGKVDKVRTGLQPKAIEYRPGLFLGCWSGVRRRQHRVELIQSVPTSPDAERKQSPVQLDEAVETYFRQRGVHDAGLFMFVLMKGTMSSSTEIPPCATI</sequence>
<protein>
    <submittedName>
        <fullName evidence="1">Uncharacterized protein</fullName>
    </submittedName>
</protein>
<name>A0A841M1H3_9HYPH</name>
<dbReference type="EMBL" id="JACIIU010000045">
    <property type="protein sequence ID" value="MBB6262587.1"/>
    <property type="molecule type" value="Genomic_DNA"/>
</dbReference>
<dbReference type="AlphaFoldDB" id="A0A841M1H3"/>
<evidence type="ECO:0000313" key="1">
    <source>
        <dbReference type="EMBL" id="MBB6262587.1"/>
    </source>
</evidence>